<feature type="binding site" evidence="6">
    <location>
        <position position="243"/>
    </location>
    <ligand>
        <name>Mg(2+)</name>
        <dbReference type="ChEBI" id="CHEBI:18420"/>
    </ligand>
</feature>
<keyword evidence="4 6" id="KW-0460">Magnesium</keyword>
<dbReference type="FunFam" id="3.40.120.10:FF:000003">
    <property type="entry name" value="Phosphoglucosamine mutase"/>
    <property type="match status" value="1"/>
</dbReference>
<evidence type="ECO:0000256" key="7">
    <source>
        <dbReference type="RuleBase" id="RU004326"/>
    </source>
</evidence>
<dbReference type="RefSeq" id="WP_038640798.1">
    <property type="nucleotide sequence ID" value="NZ_CP009888.1"/>
</dbReference>
<dbReference type="InterPro" id="IPR005846">
    <property type="entry name" value="A-D-PHexomutase_a/b/a-III"/>
</dbReference>
<feature type="domain" description="Alpha-D-phosphohexomutase alpha/beta/alpha" evidence="11">
    <location>
        <begin position="157"/>
        <end position="254"/>
    </location>
</feature>
<feature type="domain" description="Alpha-D-phosphohexomutase C-terminal" evidence="9">
    <location>
        <begin position="373"/>
        <end position="439"/>
    </location>
</feature>
<feature type="modified residue" description="Phosphoserine" evidence="6">
    <location>
        <position position="102"/>
    </location>
</feature>
<dbReference type="PRINTS" id="PR00509">
    <property type="entry name" value="PGMPMM"/>
</dbReference>
<evidence type="ECO:0000256" key="1">
    <source>
        <dbReference type="ARBA" id="ARBA00010231"/>
    </source>
</evidence>
<dbReference type="NCBIfam" id="TIGR01455">
    <property type="entry name" value="glmM"/>
    <property type="match status" value="1"/>
</dbReference>
<dbReference type="InterPro" id="IPR005845">
    <property type="entry name" value="A-D-PHexomutase_a/b/a-II"/>
</dbReference>
<dbReference type="GO" id="GO:0004615">
    <property type="term" value="F:phosphomannomutase activity"/>
    <property type="evidence" value="ECO:0007669"/>
    <property type="project" value="TreeGrafter"/>
</dbReference>
<evidence type="ECO:0000256" key="3">
    <source>
        <dbReference type="ARBA" id="ARBA00022723"/>
    </source>
</evidence>
<dbReference type="InterPro" id="IPR036900">
    <property type="entry name" value="A-D-PHexomutase_C_sf"/>
</dbReference>
<dbReference type="HOGENOM" id="CLU_016950_7_0_6"/>
<feature type="binding site" description="via phosphate group" evidence="6">
    <location>
        <position position="102"/>
    </location>
    <ligand>
        <name>Mg(2+)</name>
        <dbReference type="ChEBI" id="CHEBI:18420"/>
    </ligand>
</feature>
<feature type="active site" description="Phosphoserine intermediate" evidence="6">
    <location>
        <position position="102"/>
    </location>
</feature>
<evidence type="ECO:0000256" key="8">
    <source>
        <dbReference type="RuleBase" id="RU004327"/>
    </source>
</evidence>
<dbReference type="CDD" id="cd05802">
    <property type="entry name" value="GlmM"/>
    <property type="match status" value="1"/>
</dbReference>
<feature type="binding site" evidence="6">
    <location>
        <position position="241"/>
    </location>
    <ligand>
        <name>Mg(2+)</name>
        <dbReference type="ChEBI" id="CHEBI:18420"/>
    </ligand>
</feature>
<dbReference type="HAMAP" id="MF_01554_B">
    <property type="entry name" value="GlmM_B"/>
    <property type="match status" value="1"/>
</dbReference>
<comment type="function">
    <text evidence="6 8">Catalyzes the conversion of glucosamine-6-phosphate to glucosamine-1-phosphate.</text>
</comment>
<dbReference type="Pfam" id="PF00408">
    <property type="entry name" value="PGM_PMM_IV"/>
    <property type="match status" value="1"/>
</dbReference>
<dbReference type="GO" id="GO:0005975">
    <property type="term" value="P:carbohydrate metabolic process"/>
    <property type="evidence" value="ECO:0007669"/>
    <property type="project" value="InterPro"/>
</dbReference>
<reference evidence="13 14" key="1">
    <citation type="submission" date="2014-11" db="EMBL/GenBank/DDBJ databases">
        <title>Complete Genome Sequence of Pseudoalteromonas sp. Strain OCN003 Isolated from Kaneohe Bay, Oahu, Hawaii.</title>
        <authorList>
            <person name="Beurmann S."/>
            <person name="Videau P."/>
            <person name="Ushijima B."/>
            <person name="Smith A.M."/>
            <person name="Aeby G.S."/>
            <person name="Callahan S.M."/>
            <person name="Belcaid M."/>
        </authorList>
    </citation>
    <scope>NUCLEOTIDE SEQUENCE [LARGE SCALE GENOMIC DNA]</scope>
    <source>
        <strain evidence="13 14">OCN003</strain>
    </source>
</reference>
<dbReference type="PROSITE" id="PS00710">
    <property type="entry name" value="PGM_PMM"/>
    <property type="match status" value="1"/>
</dbReference>
<evidence type="ECO:0000259" key="10">
    <source>
        <dbReference type="Pfam" id="PF02878"/>
    </source>
</evidence>
<proteinExistence type="inferred from homology"/>
<dbReference type="EMBL" id="CP009888">
    <property type="protein sequence ID" value="AIY65167.1"/>
    <property type="molecule type" value="Genomic_DNA"/>
</dbReference>
<dbReference type="GO" id="GO:0006048">
    <property type="term" value="P:UDP-N-acetylglucosamine biosynthetic process"/>
    <property type="evidence" value="ECO:0007669"/>
    <property type="project" value="TreeGrafter"/>
</dbReference>
<dbReference type="SUPFAM" id="SSF55957">
    <property type="entry name" value="Phosphoglucomutase, C-terminal domain"/>
    <property type="match status" value="1"/>
</dbReference>
<dbReference type="Pfam" id="PF02879">
    <property type="entry name" value="PGM_PMM_II"/>
    <property type="match status" value="1"/>
</dbReference>
<dbReference type="Gene3D" id="3.30.310.50">
    <property type="entry name" value="Alpha-D-phosphohexomutase, C-terminal domain"/>
    <property type="match status" value="1"/>
</dbReference>
<dbReference type="SUPFAM" id="SSF53738">
    <property type="entry name" value="Phosphoglucomutase, first 3 domains"/>
    <property type="match status" value="3"/>
</dbReference>
<comment type="similarity">
    <text evidence="1 6 7">Belongs to the phosphohexose mutase family.</text>
</comment>
<keyword evidence="2 6" id="KW-0597">Phosphoprotein</keyword>
<dbReference type="GO" id="GO:0000287">
    <property type="term" value="F:magnesium ion binding"/>
    <property type="evidence" value="ECO:0007669"/>
    <property type="project" value="UniProtKB-UniRule"/>
</dbReference>
<gene>
    <name evidence="6 13" type="primary">glmM</name>
    <name evidence="13" type="ORF">OM33_08340</name>
</gene>
<dbReference type="FunFam" id="3.30.310.50:FF:000001">
    <property type="entry name" value="Phosphoglucosamine mutase"/>
    <property type="match status" value="1"/>
</dbReference>
<evidence type="ECO:0000259" key="11">
    <source>
        <dbReference type="Pfam" id="PF02879"/>
    </source>
</evidence>
<dbReference type="InterPro" id="IPR006352">
    <property type="entry name" value="GlmM_bact"/>
</dbReference>
<dbReference type="PANTHER" id="PTHR42946:SF1">
    <property type="entry name" value="PHOSPHOGLUCOMUTASE (ALPHA-D-GLUCOSE-1,6-BISPHOSPHATE-DEPENDENT)"/>
    <property type="match status" value="1"/>
</dbReference>
<evidence type="ECO:0000313" key="14">
    <source>
        <dbReference type="Proteomes" id="UP000030341"/>
    </source>
</evidence>
<comment type="catalytic activity">
    <reaction evidence="6 8">
        <text>alpha-D-glucosamine 1-phosphate = D-glucosamine 6-phosphate</text>
        <dbReference type="Rhea" id="RHEA:23424"/>
        <dbReference type="ChEBI" id="CHEBI:58516"/>
        <dbReference type="ChEBI" id="CHEBI:58725"/>
        <dbReference type="EC" id="5.4.2.10"/>
    </reaction>
</comment>
<dbReference type="InterPro" id="IPR016066">
    <property type="entry name" value="A-D-PHexomutase_CS"/>
</dbReference>
<dbReference type="Gene3D" id="3.40.120.10">
    <property type="entry name" value="Alpha-D-Glucose-1,6-Bisphosphate, subunit A, domain 3"/>
    <property type="match status" value="3"/>
</dbReference>
<evidence type="ECO:0000256" key="4">
    <source>
        <dbReference type="ARBA" id="ARBA00022842"/>
    </source>
</evidence>
<accession>A0A0A7EGT0</accession>
<dbReference type="Proteomes" id="UP000030341">
    <property type="component" value="Chromosome 1"/>
</dbReference>
<dbReference type="GO" id="GO:0009252">
    <property type="term" value="P:peptidoglycan biosynthetic process"/>
    <property type="evidence" value="ECO:0007669"/>
    <property type="project" value="TreeGrafter"/>
</dbReference>
<dbReference type="InterPro" id="IPR005844">
    <property type="entry name" value="A-D-PHexomutase_a/b/a-I"/>
</dbReference>
<keyword evidence="3 6" id="KW-0479">Metal-binding</keyword>
<evidence type="ECO:0000313" key="13">
    <source>
        <dbReference type="EMBL" id="AIY65167.1"/>
    </source>
</evidence>
<dbReference type="InterPro" id="IPR005841">
    <property type="entry name" value="Alpha-D-phosphohexomutase_SF"/>
</dbReference>
<dbReference type="Pfam" id="PF02878">
    <property type="entry name" value="PGM_PMM_I"/>
    <property type="match status" value="1"/>
</dbReference>
<comment type="cofactor">
    <cofactor evidence="6">
        <name>Mg(2+)</name>
        <dbReference type="ChEBI" id="CHEBI:18420"/>
    </cofactor>
    <text evidence="6">Binds 1 Mg(2+) ion per subunit.</text>
</comment>
<evidence type="ECO:0000256" key="2">
    <source>
        <dbReference type="ARBA" id="ARBA00022553"/>
    </source>
</evidence>
<evidence type="ECO:0000256" key="6">
    <source>
        <dbReference type="HAMAP-Rule" id="MF_01554"/>
    </source>
</evidence>
<feature type="binding site" evidence="6">
    <location>
        <position position="245"/>
    </location>
    <ligand>
        <name>Mg(2+)</name>
        <dbReference type="ChEBI" id="CHEBI:18420"/>
    </ligand>
</feature>
<dbReference type="InterPro" id="IPR016055">
    <property type="entry name" value="A-D-PHexomutase_a/b/a-I/II/III"/>
</dbReference>
<dbReference type="GO" id="GO:0008966">
    <property type="term" value="F:phosphoglucosamine mutase activity"/>
    <property type="evidence" value="ECO:0007669"/>
    <property type="project" value="UniProtKB-UniRule"/>
</dbReference>
<dbReference type="eggNOG" id="COG1109">
    <property type="taxonomic scope" value="Bacteria"/>
</dbReference>
<dbReference type="OrthoDB" id="9803322at2"/>
<dbReference type="GO" id="GO:0005829">
    <property type="term" value="C:cytosol"/>
    <property type="evidence" value="ECO:0007669"/>
    <property type="project" value="TreeGrafter"/>
</dbReference>
<protein>
    <recommendedName>
        <fullName evidence="6 8">Phosphoglucosamine mutase</fullName>
        <ecNumber evidence="6 8">5.4.2.10</ecNumber>
    </recommendedName>
</protein>
<evidence type="ECO:0000259" key="12">
    <source>
        <dbReference type="Pfam" id="PF02880"/>
    </source>
</evidence>
<dbReference type="NCBIfam" id="NF008139">
    <property type="entry name" value="PRK10887.1"/>
    <property type="match status" value="1"/>
</dbReference>
<dbReference type="EC" id="5.4.2.10" evidence="6 8"/>
<feature type="domain" description="Alpha-D-phosphohexomutase alpha/beta/alpha" evidence="10">
    <location>
        <begin position="4"/>
        <end position="136"/>
    </location>
</feature>
<dbReference type="STRING" id="1348114.OM33_08340"/>
<comment type="PTM">
    <text evidence="6">Activated by phosphorylation.</text>
</comment>
<feature type="domain" description="Alpha-D-phosphohexomutase alpha/beta/alpha" evidence="12">
    <location>
        <begin position="258"/>
        <end position="367"/>
    </location>
</feature>
<sequence length="452" mass="48868">MSNRKYFGTDGVRGEVGQYPITPEFALKLGWAAGKVLSKKGTKKVIIGKDTRISGYLLETSLEAGLVAAGIDVILLGPMPTPAIAYLTQTFRGEAGIVISASHNPYQDNGIKFFSSQGTKLDDALELEIEAMMDEDMTCVSSESLGKAKRLDTAAGRYIEYCKSQFPSALSLEGLRIVVDCANGATYHIAPDVMRELGAEVIKVACEPNGLNINAKCGATHVDTMVQKVLEVKADVGIAYDGDGDRVMMVDHKGRVFDGDDIVYIIAKYAFEKGELGGGVVGTVMSNMGLENALKSLGVEFERSKVGDRYVLELLKQKGWKIGGESSGHILNLDRISTGDGIISSLQVLAAMVETNQTLEDLGQGFTKYPMNMINVRYAKGTEPLASSDVETVIAEVEQQLGDKGRVLIRKSGTEPVIRVMVEAEKEKQVFDFSKKIADVVESVSKQLENAQ</sequence>
<keyword evidence="14" id="KW-1185">Reference proteome</keyword>
<keyword evidence="5 6" id="KW-0413">Isomerase</keyword>
<dbReference type="PANTHER" id="PTHR42946">
    <property type="entry name" value="PHOSPHOHEXOSE MUTASE"/>
    <property type="match status" value="1"/>
</dbReference>
<dbReference type="KEGG" id="pseo:OM33_08340"/>
<dbReference type="InterPro" id="IPR050060">
    <property type="entry name" value="Phosphoglucosamine_mutase"/>
</dbReference>
<dbReference type="Pfam" id="PF02880">
    <property type="entry name" value="PGM_PMM_III"/>
    <property type="match status" value="1"/>
</dbReference>
<evidence type="ECO:0000259" key="9">
    <source>
        <dbReference type="Pfam" id="PF00408"/>
    </source>
</evidence>
<name>A0A0A7EGT0_9GAMM</name>
<organism evidence="13 14">
    <name type="scientific">Pseudoalteromonas piratica</name>
    <dbReference type="NCBI Taxonomy" id="1348114"/>
    <lineage>
        <taxon>Bacteria</taxon>
        <taxon>Pseudomonadati</taxon>
        <taxon>Pseudomonadota</taxon>
        <taxon>Gammaproteobacteria</taxon>
        <taxon>Alteromonadales</taxon>
        <taxon>Pseudoalteromonadaceae</taxon>
        <taxon>Pseudoalteromonas</taxon>
    </lineage>
</organism>
<dbReference type="AlphaFoldDB" id="A0A0A7EGT0"/>
<dbReference type="FunFam" id="3.40.120.10:FF:000001">
    <property type="entry name" value="Phosphoglucosamine mutase"/>
    <property type="match status" value="1"/>
</dbReference>
<evidence type="ECO:0000256" key="5">
    <source>
        <dbReference type="ARBA" id="ARBA00023235"/>
    </source>
</evidence>
<dbReference type="InterPro" id="IPR005843">
    <property type="entry name" value="A-D-PHexomutase_C"/>
</dbReference>